<protein>
    <submittedName>
        <fullName evidence="2">TRANSLOCASE OF CHLOROPLAST 90 CHLOROPLASTIC</fullName>
    </submittedName>
</protein>
<accession>A0A9Q0UKK5</accession>
<organism evidence="2 3">
    <name type="scientific">Salix purpurea</name>
    <name type="common">Purple osier willow</name>
    <dbReference type="NCBI Taxonomy" id="77065"/>
    <lineage>
        <taxon>Eukaryota</taxon>
        <taxon>Viridiplantae</taxon>
        <taxon>Streptophyta</taxon>
        <taxon>Embryophyta</taxon>
        <taxon>Tracheophyta</taxon>
        <taxon>Spermatophyta</taxon>
        <taxon>Magnoliopsida</taxon>
        <taxon>eudicotyledons</taxon>
        <taxon>Gunneridae</taxon>
        <taxon>Pentapetalae</taxon>
        <taxon>rosids</taxon>
        <taxon>fabids</taxon>
        <taxon>Malpighiales</taxon>
        <taxon>Salicaceae</taxon>
        <taxon>Saliceae</taxon>
        <taxon>Salix</taxon>
    </lineage>
</organism>
<proteinExistence type="predicted"/>
<dbReference type="InterPro" id="IPR024283">
    <property type="entry name" value="TOC159_MAD"/>
</dbReference>
<evidence type="ECO:0000259" key="1">
    <source>
        <dbReference type="Pfam" id="PF11886"/>
    </source>
</evidence>
<sequence>MIYTVHSNTKLRNLKQNVAECGVSLTSYDNKYYVGAKLGDTVLVGKRLKFVVNAGQMRGPGQVAYGGTFEATLKGGDYPVRDDKISLSMSALSFKNEMVLGGGFQSEFRPIRGMRMAVNANLNSQNTGQVNIKISSSEHIEIALVAVFSIFRAILRKKVTENKSRELLKRG</sequence>
<dbReference type="AlphaFoldDB" id="A0A9Q0UKK5"/>
<dbReference type="OrthoDB" id="1612233at2759"/>
<reference evidence="2" key="1">
    <citation type="submission" date="2022-11" db="EMBL/GenBank/DDBJ databases">
        <authorList>
            <person name="Hyden B.L."/>
            <person name="Feng K."/>
            <person name="Yates T."/>
            <person name="Jawdy S."/>
            <person name="Smart L.B."/>
            <person name="Muchero W."/>
        </authorList>
    </citation>
    <scope>NUCLEOTIDE SEQUENCE</scope>
    <source>
        <tissue evidence="2">Shoot tip</tissue>
    </source>
</reference>
<evidence type="ECO:0000313" key="3">
    <source>
        <dbReference type="Proteomes" id="UP001151532"/>
    </source>
</evidence>
<dbReference type="Proteomes" id="UP001151532">
    <property type="component" value="Chromosome 18"/>
</dbReference>
<feature type="domain" description="Translocase of chloroplast 159/132 membrane anchor" evidence="1">
    <location>
        <begin position="1"/>
        <end position="156"/>
    </location>
</feature>
<name>A0A9Q0UKK5_SALPP</name>
<reference evidence="2" key="2">
    <citation type="journal article" date="2023" name="Int. J. Mol. Sci.">
        <title>De Novo Assembly and Annotation of 11 Diverse Shrub Willow (Salix) Genomes Reveals Novel Gene Organization in Sex-Linked Regions.</title>
        <authorList>
            <person name="Hyden B."/>
            <person name="Feng K."/>
            <person name="Yates T.B."/>
            <person name="Jawdy S."/>
            <person name="Cereghino C."/>
            <person name="Smart L.B."/>
            <person name="Muchero W."/>
        </authorList>
    </citation>
    <scope>NUCLEOTIDE SEQUENCE</scope>
    <source>
        <tissue evidence="2">Shoot tip</tissue>
    </source>
</reference>
<gene>
    <name evidence="2" type="ORF">OIU79_003064</name>
</gene>
<keyword evidence="3" id="KW-1185">Reference proteome</keyword>
<dbReference type="Pfam" id="PF11886">
    <property type="entry name" value="TOC159_MAD"/>
    <property type="match status" value="1"/>
</dbReference>
<evidence type="ECO:0000313" key="2">
    <source>
        <dbReference type="EMBL" id="KAJ6731859.1"/>
    </source>
</evidence>
<comment type="caution">
    <text evidence="2">The sequence shown here is derived from an EMBL/GenBank/DDBJ whole genome shotgun (WGS) entry which is preliminary data.</text>
</comment>
<dbReference type="EMBL" id="JAPFFK010000012">
    <property type="protein sequence ID" value="KAJ6731859.1"/>
    <property type="molecule type" value="Genomic_DNA"/>
</dbReference>